<evidence type="ECO:0000256" key="1">
    <source>
        <dbReference type="ARBA" id="ARBA00004651"/>
    </source>
</evidence>
<evidence type="ECO:0000256" key="8">
    <source>
        <dbReference type="SAM" id="Phobius"/>
    </source>
</evidence>
<dbReference type="HOGENOM" id="CLU_065777_3_0_9"/>
<dbReference type="Pfam" id="PF03591">
    <property type="entry name" value="AzlC"/>
    <property type="match status" value="1"/>
</dbReference>
<comment type="subcellular location">
    <subcellularLocation>
        <location evidence="1">Cell membrane</location>
        <topology evidence="1">Multi-pass membrane protein</topology>
    </subcellularLocation>
</comment>
<sequence>MFKSVDKNAFRDAFRASIPIFIAYVPIGLVGGILLNASGVNLFFIFLMSLLVFSGSAQYIAASMIATGAPISSIIVTTLIINLRHFLMSSNLNMVIKNKSPKYILPFGLGLTDETFAVNYEKYISGKWDDTRAMLVNYLCLAIWLFSFCAGSFLGNFISIDTYISGFIITALFTTMVMGAIKNFVYVLVAIISILSFILLYSMTHSSLIMVVSPIIACASGLIIEKILNTSKDEEGVVADE</sequence>
<accession>B6FY99</accession>
<dbReference type="EMBL" id="ABWP01000033">
    <property type="protein sequence ID" value="EEA85494.1"/>
    <property type="molecule type" value="Genomic_DNA"/>
</dbReference>
<reference evidence="9 10" key="1">
    <citation type="submission" date="2008-09" db="EMBL/GenBank/DDBJ databases">
        <authorList>
            <person name="Fulton L."/>
            <person name="Clifton S."/>
            <person name="Fulton B."/>
            <person name="Xu J."/>
            <person name="Minx P."/>
            <person name="Pepin K.H."/>
            <person name="Johnson M."/>
            <person name="Thiruvilangam P."/>
            <person name="Bhonagiri V."/>
            <person name="Nash W.E."/>
            <person name="Mardis E.R."/>
            <person name="Wilson R.K."/>
        </authorList>
    </citation>
    <scope>NUCLEOTIDE SEQUENCE [LARGE SCALE GENOMIC DNA]</scope>
    <source>
        <strain evidence="9 10">DSM 13275</strain>
    </source>
</reference>
<dbReference type="InterPro" id="IPR011606">
    <property type="entry name" value="Brnchd-chn_aa_trnsp_permease"/>
</dbReference>
<dbReference type="AlphaFoldDB" id="B6FY99"/>
<keyword evidence="3" id="KW-0813">Transport</keyword>
<evidence type="ECO:0000256" key="6">
    <source>
        <dbReference type="ARBA" id="ARBA00022989"/>
    </source>
</evidence>
<dbReference type="GO" id="GO:0005886">
    <property type="term" value="C:plasma membrane"/>
    <property type="evidence" value="ECO:0007669"/>
    <property type="project" value="UniProtKB-SubCell"/>
</dbReference>
<name>B6FY99_PEPHT</name>
<keyword evidence="10" id="KW-1185">Reference proteome</keyword>
<comment type="similarity">
    <text evidence="2">Belongs to the AzlC family.</text>
</comment>
<dbReference type="PANTHER" id="PTHR34979:SF1">
    <property type="entry name" value="INNER MEMBRANE PROTEIN YGAZ"/>
    <property type="match status" value="1"/>
</dbReference>
<reference evidence="9 10" key="2">
    <citation type="submission" date="2008-10" db="EMBL/GenBank/DDBJ databases">
        <title>Draft genome sequence of Clostridium hiranonis (DSM 13275).</title>
        <authorList>
            <person name="Sudarsanam P."/>
            <person name="Ley R."/>
            <person name="Guruge J."/>
            <person name="Turnbaugh P.J."/>
            <person name="Mahowald M."/>
            <person name="Liep D."/>
            <person name="Gordon J."/>
        </authorList>
    </citation>
    <scope>NUCLEOTIDE SEQUENCE [LARGE SCALE GENOMIC DNA]</scope>
    <source>
        <strain evidence="9 10">DSM 13275</strain>
    </source>
</reference>
<dbReference type="STRING" id="500633.CLOHIR_00850"/>
<dbReference type="GO" id="GO:1903785">
    <property type="term" value="P:L-valine transmembrane transport"/>
    <property type="evidence" value="ECO:0007669"/>
    <property type="project" value="TreeGrafter"/>
</dbReference>
<dbReference type="eggNOG" id="COG1296">
    <property type="taxonomic scope" value="Bacteria"/>
</dbReference>
<protein>
    <submittedName>
        <fullName evidence="9">Putative azaleucine resistance protein AzlC</fullName>
    </submittedName>
</protein>
<feature type="transmembrane region" description="Helical" evidence="8">
    <location>
        <begin position="184"/>
        <end position="201"/>
    </location>
</feature>
<organism evidence="9 10">
    <name type="scientific">Peptacetobacter hiranonis (strain DSM 13275 / JCM 10541 / KCTC 15199 / TO-931)</name>
    <name type="common">Clostridium hiranonis</name>
    <dbReference type="NCBI Taxonomy" id="500633"/>
    <lineage>
        <taxon>Bacteria</taxon>
        <taxon>Bacillati</taxon>
        <taxon>Bacillota</taxon>
        <taxon>Clostridia</taxon>
        <taxon>Peptostreptococcales</taxon>
        <taxon>Peptostreptococcaceae</taxon>
        <taxon>Peptacetobacter</taxon>
    </lineage>
</organism>
<dbReference type="Proteomes" id="UP000003178">
    <property type="component" value="Unassembled WGS sequence"/>
</dbReference>
<dbReference type="PANTHER" id="PTHR34979">
    <property type="entry name" value="INNER MEMBRANE PROTEIN YGAZ"/>
    <property type="match status" value="1"/>
</dbReference>
<dbReference type="OrthoDB" id="3181706at2"/>
<evidence type="ECO:0000256" key="2">
    <source>
        <dbReference type="ARBA" id="ARBA00010735"/>
    </source>
</evidence>
<comment type="caution">
    <text evidence="9">The sequence shown here is derived from an EMBL/GenBank/DDBJ whole genome shotgun (WGS) entry which is preliminary data.</text>
</comment>
<keyword evidence="6 8" id="KW-1133">Transmembrane helix</keyword>
<evidence type="ECO:0000256" key="7">
    <source>
        <dbReference type="ARBA" id="ARBA00023136"/>
    </source>
</evidence>
<evidence type="ECO:0000256" key="4">
    <source>
        <dbReference type="ARBA" id="ARBA00022475"/>
    </source>
</evidence>
<keyword evidence="5 8" id="KW-0812">Transmembrane</keyword>
<dbReference type="RefSeq" id="WP_006439762.1">
    <property type="nucleotide sequence ID" value="NZ_DS995356.1"/>
</dbReference>
<feature type="transmembrane region" description="Helical" evidence="8">
    <location>
        <begin position="135"/>
        <end position="154"/>
    </location>
</feature>
<keyword evidence="4" id="KW-1003">Cell membrane</keyword>
<feature type="transmembrane region" description="Helical" evidence="8">
    <location>
        <begin position="59"/>
        <end position="81"/>
    </location>
</feature>
<evidence type="ECO:0000256" key="5">
    <source>
        <dbReference type="ARBA" id="ARBA00022692"/>
    </source>
</evidence>
<evidence type="ECO:0000313" key="10">
    <source>
        <dbReference type="Proteomes" id="UP000003178"/>
    </source>
</evidence>
<feature type="transmembrane region" description="Helical" evidence="8">
    <location>
        <begin position="207"/>
        <end position="224"/>
    </location>
</feature>
<gene>
    <name evidence="9" type="ORF">CLOHIR_00850</name>
</gene>
<feature type="transmembrane region" description="Helical" evidence="8">
    <location>
        <begin position="21"/>
        <end position="53"/>
    </location>
</feature>
<keyword evidence="7 8" id="KW-0472">Membrane</keyword>
<evidence type="ECO:0000313" key="9">
    <source>
        <dbReference type="EMBL" id="EEA85494.1"/>
    </source>
</evidence>
<feature type="transmembrane region" description="Helical" evidence="8">
    <location>
        <begin position="160"/>
        <end position="177"/>
    </location>
</feature>
<proteinExistence type="inferred from homology"/>
<evidence type="ECO:0000256" key="3">
    <source>
        <dbReference type="ARBA" id="ARBA00022448"/>
    </source>
</evidence>